<dbReference type="EMBL" id="MU004237">
    <property type="protein sequence ID" value="KAF2667936.1"/>
    <property type="molecule type" value="Genomic_DNA"/>
</dbReference>
<dbReference type="Proteomes" id="UP000799302">
    <property type="component" value="Unassembled WGS sequence"/>
</dbReference>
<dbReference type="AlphaFoldDB" id="A0A6A6U8I9"/>
<protein>
    <submittedName>
        <fullName evidence="1">Uncharacterized protein</fullName>
    </submittedName>
</protein>
<sequence length="216" mass="23396">MSTMDADTQTMTGEIYRITSANRAGTIPDKSTLNANPKNPKQYLALTGPASTPKPIMKDRAPATSSSADMSVFWYFRYLPADANGNAPDNMRTMHSAITGEKQCLERVDTATGTLKMAPVVKGKASQAWYIDFANTSSESIWFLQDSAPKKTGLMGAPGPVKLDVLTGKDDVVARKIVGNPIDSTTNKPFTESTMWNLEVVRGTNDKDEAGYGFKS</sequence>
<accession>A0A6A6U8I9</accession>
<evidence type="ECO:0000313" key="1">
    <source>
        <dbReference type="EMBL" id="KAF2667936.1"/>
    </source>
</evidence>
<reference evidence="1" key="1">
    <citation type="journal article" date="2020" name="Stud. Mycol.">
        <title>101 Dothideomycetes genomes: a test case for predicting lifestyles and emergence of pathogens.</title>
        <authorList>
            <person name="Haridas S."/>
            <person name="Albert R."/>
            <person name="Binder M."/>
            <person name="Bloem J."/>
            <person name="Labutti K."/>
            <person name="Salamov A."/>
            <person name="Andreopoulos B."/>
            <person name="Baker S."/>
            <person name="Barry K."/>
            <person name="Bills G."/>
            <person name="Bluhm B."/>
            <person name="Cannon C."/>
            <person name="Castanera R."/>
            <person name="Culley D."/>
            <person name="Daum C."/>
            <person name="Ezra D."/>
            <person name="Gonzalez J."/>
            <person name="Henrissat B."/>
            <person name="Kuo A."/>
            <person name="Liang C."/>
            <person name="Lipzen A."/>
            <person name="Lutzoni F."/>
            <person name="Magnuson J."/>
            <person name="Mondo S."/>
            <person name="Nolan M."/>
            <person name="Ohm R."/>
            <person name="Pangilinan J."/>
            <person name="Park H.-J."/>
            <person name="Ramirez L."/>
            <person name="Alfaro M."/>
            <person name="Sun H."/>
            <person name="Tritt A."/>
            <person name="Yoshinaga Y."/>
            <person name="Zwiers L.-H."/>
            <person name="Turgeon B."/>
            <person name="Goodwin S."/>
            <person name="Spatafora J."/>
            <person name="Crous P."/>
            <person name="Grigoriev I."/>
        </authorList>
    </citation>
    <scope>NUCLEOTIDE SEQUENCE</scope>
    <source>
        <strain evidence="1">CBS 115976</strain>
    </source>
</reference>
<proteinExistence type="predicted"/>
<organism evidence="1 2">
    <name type="scientific">Microthyrium microscopicum</name>
    <dbReference type="NCBI Taxonomy" id="703497"/>
    <lineage>
        <taxon>Eukaryota</taxon>
        <taxon>Fungi</taxon>
        <taxon>Dikarya</taxon>
        <taxon>Ascomycota</taxon>
        <taxon>Pezizomycotina</taxon>
        <taxon>Dothideomycetes</taxon>
        <taxon>Dothideomycetes incertae sedis</taxon>
        <taxon>Microthyriales</taxon>
        <taxon>Microthyriaceae</taxon>
        <taxon>Microthyrium</taxon>
    </lineage>
</organism>
<gene>
    <name evidence="1" type="ORF">BT63DRAFT_305426</name>
</gene>
<keyword evidence="2" id="KW-1185">Reference proteome</keyword>
<name>A0A6A6U8I9_9PEZI</name>
<evidence type="ECO:0000313" key="2">
    <source>
        <dbReference type="Proteomes" id="UP000799302"/>
    </source>
</evidence>